<dbReference type="GO" id="GO:0003725">
    <property type="term" value="F:double-stranded RNA binding"/>
    <property type="evidence" value="ECO:0007669"/>
    <property type="project" value="InterPro"/>
</dbReference>
<dbReference type="PANTHER" id="PTHR11042">
    <property type="entry name" value="EUKARYOTIC TRANSLATION INITIATION FACTOR 2-ALPHA KINASE EIF2-ALPHA KINASE -RELATED"/>
    <property type="match status" value="1"/>
</dbReference>
<comment type="similarity">
    <text evidence="24">Belongs to the protein kinase superfamily. Ser/Thr protein kinase family. GCN2 subfamily.</text>
</comment>
<keyword evidence="14 33" id="KW-0067">ATP-binding</keyword>
<evidence type="ECO:0000256" key="22">
    <source>
        <dbReference type="ARBA" id="ARBA00023163"/>
    </source>
</evidence>
<dbReference type="PROSITE" id="PS50011">
    <property type="entry name" value="PROTEIN_KINASE_DOM"/>
    <property type="match status" value="1"/>
</dbReference>
<evidence type="ECO:0000259" key="36">
    <source>
        <dbReference type="PROSITE" id="PS50137"/>
    </source>
</evidence>
<dbReference type="Proteomes" id="UP000700334">
    <property type="component" value="Unassembled WGS sequence"/>
</dbReference>
<dbReference type="SUPFAM" id="SSF56112">
    <property type="entry name" value="Protein kinase-like (PK-like)"/>
    <property type="match status" value="1"/>
</dbReference>
<comment type="caution">
    <text evidence="37">The sequence shown here is derived from an EMBL/GenBank/DDBJ whole genome shotgun (WGS) entry which is preliminary data.</text>
</comment>
<keyword evidence="22" id="KW-0804">Transcription</keyword>
<keyword evidence="20" id="KW-0051">Antiviral defense</keyword>
<evidence type="ECO:0000256" key="21">
    <source>
        <dbReference type="ARBA" id="ARBA00023137"/>
    </source>
</evidence>
<keyword evidence="15" id="KW-0832">Ubl conjugation</keyword>
<dbReference type="GO" id="GO:0004715">
    <property type="term" value="F:non-membrane spanning protein tyrosine kinase activity"/>
    <property type="evidence" value="ECO:0007669"/>
    <property type="project" value="UniProtKB-EC"/>
</dbReference>
<dbReference type="GO" id="GO:0004694">
    <property type="term" value="F:eukaryotic translation initiation factor 2alpha kinase activity"/>
    <property type="evidence" value="ECO:0007669"/>
    <property type="project" value="TreeGrafter"/>
</dbReference>
<name>A0A8J5ZDV4_GALPY</name>
<evidence type="ECO:0000256" key="18">
    <source>
        <dbReference type="ARBA" id="ARBA00022990"/>
    </source>
</evidence>
<protein>
    <recommendedName>
        <fullName evidence="27">Interferon-induced, double-stranded RNA-activated protein kinase</fullName>
        <ecNumber evidence="3">2.7.10.2</ecNumber>
        <ecNumber evidence="4">2.7.11.1</ecNumber>
    </recommendedName>
    <alternativeName>
        <fullName evidence="30">Eukaryotic translation initiation factor 2-alpha kinase 2</fullName>
    </alternativeName>
    <alternativeName>
        <fullName evidence="31">Interferon-inducible RNA-dependent protein kinase</fullName>
    </alternativeName>
    <alternativeName>
        <fullName evidence="28">Protein kinase RNA-activated</fullName>
    </alternativeName>
    <alternativeName>
        <fullName evidence="29">Tyrosine-protein kinase EIF2AK2</fullName>
    </alternativeName>
</protein>
<keyword evidence="12 33" id="KW-0547">Nucleotide-binding</keyword>
<dbReference type="GO" id="GO:0045087">
    <property type="term" value="P:innate immune response"/>
    <property type="evidence" value="ECO:0007669"/>
    <property type="project" value="UniProtKB-KW"/>
</dbReference>
<feature type="domain" description="DRBM" evidence="36">
    <location>
        <begin position="93"/>
        <end position="156"/>
    </location>
</feature>
<dbReference type="CDD" id="cd19903">
    <property type="entry name" value="DSRM_EIF2AK2_rpt1"/>
    <property type="match status" value="1"/>
</dbReference>
<dbReference type="FunFam" id="1.10.510.10:FF:000251">
    <property type="entry name" value="eukaryotic translation initiation factor 2-alpha kinase 3"/>
    <property type="match status" value="1"/>
</dbReference>
<dbReference type="PROSITE" id="PS00108">
    <property type="entry name" value="PROTEIN_KINASE_ST"/>
    <property type="match status" value="1"/>
</dbReference>
<evidence type="ECO:0000259" key="35">
    <source>
        <dbReference type="PROSITE" id="PS50011"/>
    </source>
</evidence>
<keyword evidence="38" id="KW-1185">Reference proteome</keyword>
<keyword evidence="23" id="KW-0539">Nucleus</keyword>
<evidence type="ECO:0000256" key="7">
    <source>
        <dbReference type="ARBA" id="ARBA00022527"/>
    </source>
</evidence>
<keyword evidence="18" id="KW-0007">Acetylation</keyword>
<dbReference type="Gene3D" id="1.10.510.10">
    <property type="entry name" value="Transferase(Phosphotransferase) domain 1"/>
    <property type="match status" value="1"/>
</dbReference>
<dbReference type="GO" id="GO:0048471">
    <property type="term" value="C:perinuclear region of cytoplasm"/>
    <property type="evidence" value="ECO:0007669"/>
    <property type="project" value="UniProtKB-SubCell"/>
</dbReference>
<comment type="catalytic activity">
    <reaction evidence="26">
        <text>L-seryl-[protein] + ATP = O-phospho-L-seryl-[protein] + ADP + H(+)</text>
        <dbReference type="Rhea" id="RHEA:17989"/>
        <dbReference type="Rhea" id="RHEA-COMP:9863"/>
        <dbReference type="Rhea" id="RHEA-COMP:11604"/>
        <dbReference type="ChEBI" id="CHEBI:15378"/>
        <dbReference type="ChEBI" id="CHEBI:29999"/>
        <dbReference type="ChEBI" id="CHEBI:30616"/>
        <dbReference type="ChEBI" id="CHEBI:83421"/>
        <dbReference type="ChEBI" id="CHEBI:456216"/>
        <dbReference type="EC" id="2.7.11.1"/>
    </reaction>
</comment>
<evidence type="ECO:0000256" key="31">
    <source>
        <dbReference type="ARBA" id="ARBA00078605"/>
    </source>
</evidence>
<dbReference type="SMR" id="A0A8J5ZDV4"/>
<dbReference type="FunFam" id="3.30.200.20:FF:000536">
    <property type="entry name" value="Eukaryotic translation initiation factor 2-alpha kinase 2"/>
    <property type="match status" value="1"/>
</dbReference>
<evidence type="ECO:0000256" key="17">
    <source>
        <dbReference type="ARBA" id="ARBA00022884"/>
    </source>
</evidence>
<dbReference type="InterPro" id="IPR044452">
    <property type="entry name" value="EIF2AK2_DSRM_1"/>
</dbReference>
<evidence type="ECO:0000313" key="38">
    <source>
        <dbReference type="Proteomes" id="UP000700334"/>
    </source>
</evidence>
<evidence type="ECO:0000256" key="4">
    <source>
        <dbReference type="ARBA" id="ARBA00012513"/>
    </source>
</evidence>
<dbReference type="PANTHER" id="PTHR11042:SF163">
    <property type="entry name" value="INTERFERON-INDUCED, DOUBLE-STRANDED RNA-ACTIVATED PROTEIN KINASE"/>
    <property type="match status" value="1"/>
</dbReference>
<evidence type="ECO:0000256" key="29">
    <source>
        <dbReference type="ARBA" id="ARBA00076023"/>
    </source>
</evidence>
<evidence type="ECO:0000256" key="3">
    <source>
        <dbReference type="ARBA" id="ARBA00011903"/>
    </source>
</evidence>
<dbReference type="InterPro" id="IPR017441">
    <property type="entry name" value="Protein_kinase_ATP_BS"/>
</dbReference>
<dbReference type="PROSITE" id="PS50137">
    <property type="entry name" value="DS_RBD"/>
    <property type="match status" value="2"/>
</dbReference>
<evidence type="ECO:0000256" key="15">
    <source>
        <dbReference type="ARBA" id="ARBA00022843"/>
    </source>
</evidence>
<evidence type="ECO:0000256" key="10">
    <source>
        <dbReference type="ARBA" id="ARBA00022679"/>
    </source>
</evidence>
<evidence type="ECO:0000256" key="19">
    <source>
        <dbReference type="ARBA" id="ARBA00023015"/>
    </source>
</evidence>
<evidence type="ECO:0000256" key="33">
    <source>
        <dbReference type="PROSITE-ProRule" id="PRU10141"/>
    </source>
</evidence>
<dbReference type="InterPro" id="IPR000719">
    <property type="entry name" value="Prot_kinase_dom"/>
</dbReference>
<gene>
    <name evidence="37" type="ORF">J0S82_008328</name>
</gene>
<dbReference type="InterPro" id="IPR011009">
    <property type="entry name" value="Kinase-like_dom_sf"/>
</dbReference>
<keyword evidence="17 32" id="KW-0694">RNA-binding</keyword>
<keyword evidence="6" id="KW-1017">Isopeptide bond</keyword>
<dbReference type="Pfam" id="PF00069">
    <property type="entry name" value="Pkinase"/>
    <property type="match status" value="1"/>
</dbReference>
<reference evidence="37" key="1">
    <citation type="journal article" date="2021" name="Evol. Appl.">
        <title>The genome of the Pyrenean desman and the effects of bottlenecks and inbreeding on the genomic landscape of an endangered species.</title>
        <authorList>
            <person name="Escoda L."/>
            <person name="Castresana J."/>
        </authorList>
    </citation>
    <scope>NUCLEOTIDE SEQUENCE</scope>
    <source>
        <strain evidence="37">IBE-C5619</strain>
    </source>
</reference>
<dbReference type="FunFam" id="3.30.160.20:FF:000045">
    <property type="entry name" value="Eukaryotic translation initiation factor 2-alpha kinase 2"/>
    <property type="match status" value="1"/>
</dbReference>
<evidence type="ECO:0000256" key="27">
    <source>
        <dbReference type="ARBA" id="ARBA00068989"/>
    </source>
</evidence>
<keyword evidence="10" id="KW-0808">Transferase</keyword>
<evidence type="ECO:0000256" key="24">
    <source>
        <dbReference type="ARBA" id="ARBA00037982"/>
    </source>
</evidence>
<dbReference type="GO" id="GO:0051607">
    <property type="term" value="P:defense response to virus"/>
    <property type="evidence" value="ECO:0007669"/>
    <property type="project" value="UniProtKB-KW"/>
</dbReference>
<feature type="compositionally biased region" description="Low complexity" evidence="34">
    <location>
        <begin position="169"/>
        <end position="192"/>
    </location>
</feature>
<evidence type="ECO:0000256" key="30">
    <source>
        <dbReference type="ARBA" id="ARBA00076429"/>
    </source>
</evidence>
<evidence type="ECO:0000256" key="11">
    <source>
        <dbReference type="ARBA" id="ARBA00022737"/>
    </source>
</evidence>
<dbReference type="PROSITE" id="PS00107">
    <property type="entry name" value="PROTEIN_KINASE_ATP"/>
    <property type="match status" value="1"/>
</dbReference>
<dbReference type="Gene3D" id="3.30.160.20">
    <property type="match status" value="2"/>
</dbReference>
<evidence type="ECO:0000256" key="20">
    <source>
        <dbReference type="ARBA" id="ARBA00023118"/>
    </source>
</evidence>
<keyword evidence="5" id="KW-0963">Cytoplasm</keyword>
<keyword evidence="9" id="KW-0399">Innate immunity</keyword>
<keyword evidence="13 37" id="KW-0418">Kinase</keyword>
<proteinExistence type="inferred from homology"/>
<dbReference type="SMART" id="SM00358">
    <property type="entry name" value="DSRM"/>
    <property type="match status" value="2"/>
</dbReference>
<keyword evidence="11" id="KW-0677">Repeat</keyword>
<dbReference type="InterPro" id="IPR008271">
    <property type="entry name" value="Ser/Thr_kinase_AS"/>
</dbReference>
<evidence type="ECO:0000256" key="9">
    <source>
        <dbReference type="ARBA" id="ARBA00022588"/>
    </source>
</evidence>
<evidence type="ECO:0000256" key="2">
    <source>
        <dbReference type="ARBA" id="ARBA00004556"/>
    </source>
</evidence>
<dbReference type="SMART" id="SM00220">
    <property type="entry name" value="S_TKc"/>
    <property type="match status" value="1"/>
</dbReference>
<evidence type="ECO:0000256" key="8">
    <source>
        <dbReference type="ARBA" id="ARBA00022553"/>
    </source>
</evidence>
<dbReference type="EC" id="2.7.11.1" evidence="4"/>
<feature type="binding site" evidence="33">
    <location>
        <position position="279"/>
    </location>
    <ligand>
        <name>ATP</name>
        <dbReference type="ChEBI" id="CHEBI:30616"/>
    </ligand>
</feature>
<evidence type="ECO:0000256" key="32">
    <source>
        <dbReference type="PROSITE-ProRule" id="PRU00266"/>
    </source>
</evidence>
<keyword evidence="21" id="KW-0829">Tyrosine-protein kinase</keyword>
<feature type="region of interest" description="Disordered" evidence="34">
    <location>
        <begin position="162"/>
        <end position="206"/>
    </location>
</feature>
<dbReference type="AlphaFoldDB" id="A0A8J5ZDV4"/>
<dbReference type="SUPFAM" id="SSF54768">
    <property type="entry name" value="dsRNA-binding domain-like"/>
    <property type="match status" value="2"/>
</dbReference>
<dbReference type="GO" id="GO:0005634">
    <property type="term" value="C:nucleus"/>
    <property type="evidence" value="ECO:0007669"/>
    <property type="project" value="UniProtKB-SubCell"/>
</dbReference>
<evidence type="ECO:0000313" key="37">
    <source>
        <dbReference type="EMBL" id="KAG8504806.1"/>
    </source>
</evidence>
<evidence type="ECO:0000256" key="23">
    <source>
        <dbReference type="ARBA" id="ARBA00023242"/>
    </source>
</evidence>
<keyword evidence="16" id="KW-0391">Immunity</keyword>
<sequence length="523" mass="59266">MDDNTPGFYIAALNTYRQKNNVSLQYSELSRTGPPHDLRFVFQVIINDKKFTGAEGKSKQEAKNAAARLAYKTLTDENKTATMTDSPIGSSQNYIGLLNSIAQKKNLAINFESHESKDPENKRWKIGHKEYNTASGSTKQEAKHLAAKYAYIQIMSEETPVKTDSAFHGSPSLSNGNGNNSFSSEASFQSDSPGSASERNDDSDNLNNSFSSFSDNILNKHIKRRLAPTFDVPLTGGNRYTVNRRFIECYKDIEHVGSGGYSQVFKARHKIDDKICVIKRVKYHNHVAEREVKALAKLDHPNIVRYHDCWVGDDYDPEKSINESSPTSNKVKCLFIKMEFCGQGTLENWIDRRRGKEPDKPLALEFFRQITTGVDYIHTEGYIHRDLKPSNIFLVDAKQIKIGDFGLVTSLKSDGIRTGKIGTERYMSPEQMSHQKYGNEVDIYTLGLILAELIHICATFSETFKIFGELKAGHISDVFDDKEKKLLQKLLSHEPSKRPKTFEILHTLKEWLDASEKRKLKTL</sequence>
<keyword evidence="19" id="KW-0805">Transcription regulation</keyword>
<evidence type="ECO:0000256" key="13">
    <source>
        <dbReference type="ARBA" id="ARBA00022777"/>
    </source>
</evidence>
<dbReference type="InterPro" id="IPR050339">
    <property type="entry name" value="CC_SR_Kinase"/>
</dbReference>
<evidence type="ECO:0000256" key="6">
    <source>
        <dbReference type="ARBA" id="ARBA00022499"/>
    </source>
</evidence>
<evidence type="ECO:0000256" key="16">
    <source>
        <dbReference type="ARBA" id="ARBA00022859"/>
    </source>
</evidence>
<dbReference type="Gene3D" id="3.30.200.20">
    <property type="entry name" value="Phosphorylase Kinase, domain 1"/>
    <property type="match status" value="1"/>
</dbReference>
<keyword evidence="8" id="KW-0597">Phosphoprotein</keyword>
<dbReference type="EC" id="2.7.10.2" evidence="3"/>
<evidence type="ECO:0000256" key="12">
    <source>
        <dbReference type="ARBA" id="ARBA00022741"/>
    </source>
</evidence>
<feature type="domain" description="Protein kinase" evidence="35">
    <location>
        <begin position="250"/>
        <end position="512"/>
    </location>
</feature>
<dbReference type="EMBL" id="JAGFMF010012281">
    <property type="protein sequence ID" value="KAG8504806.1"/>
    <property type="molecule type" value="Genomic_DNA"/>
</dbReference>
<evidence type="ECO:0000256" key="1">
    <source>
        <dbReference type="ARBA" id="ARBA00004123"/>
    </source>
</evidence>
<feature type="domain" description="DRBM" evidence="36">
    <location>
        <begin position="8"/>
        <end position="76"/>
    </location>
</feature>
<evidence type="ECO:0000256" key="14">
    <source>
        <dbReference type="ARBA" id="ARBA00022840"/>
    </source>
</evidence>
<comment type="subcellular location">
    <subcellularLocation>
        <location evidence="2">Cytoplasm</location>
        <location evidence="2">Perinuclear region</location>
    </subcellularLocation>
    <subcellularLocation>
        <location evidence="1">Nucleus</location>
    </subcellularLocation>
</comment>
<comment type="catalytic activity">
    <reaction evidence="25">
        <text>L-threonyl-[protein] + ATP = O-phospho-L-threonyl-[protein] + ADP + H(+)</text>
        <dbReference type="Rhea" id="RHEA:46608"/>
        <dbReference type="Rhea" id="RHEA-COMP:11060"/>
        <dbReference type="Rhea" id="RHEA-COMP:11605"/>
        <dbReference type="ChEBI" id="CHEBI:15378"/>
        <dbReference type="ChEBI" id="CHEBI:30013"/>
        <dbReference type="ChEBI" id="CHEBI:30616"/>
        <dbReference type="ChEBI" id="CHEBI:61977"/>
        <dbReference type="ChEBI" id="CHEBI:456216"/>
        <dbReference type="EC" id="2.7.11.1"/>
    </reaction>
</comment>
<dbReference type="GO" id="GO:0005524">
    <property type="term" value="F:ATP binding"/>
    <property type="evidence" value="ECO:0007669"/>
    <property type="project" value="UniProtKB-UniRule"/>
</dbReference>
<dbReference type="Pfam" id="PF00035">
    <property type="entry name" value="dsrm"/>
    <property type="match status" value="2"/>
</dbReference>
<evidence type="ECO:0000256" key="34">
    <source>
        <dbReference type="SAM" id="MobiDB-lite"/>
    </source>
</evidence>
<evidence type="ECO:0000256" key="26">
    <source>
        <dbReference type="ARBA" id="ARBA00048679"/>
    </source>
</evidence>
<accession>A0A8J5ZDV4</accession>
<dbReference type="InterPro" id="IPR014720">
    <property type="entry name" value="dsRBD_dom"/>
</dbReference>
<dbReference type="OrthoDB" id="341578at2759"/>
<evidence type="ECO:0000256" key="25">
    <source>
        <dbReference type="ARBA" id="ARBA00047899"/>
    </source>
</evidence>
<organism evidence="37 38">
    <name type="scientific">Galemys pyrenaicus</name>
    <name type="common">Iberian desman</name>
    <name type="synonym">Pyrenean desman</name>
    <dbReference type="NCBI Taxonomy" id="202257"/>
    <lineage>
        <taxon>Eukaryota</taxon>
        <taxon>Metazoa</taxon>
        <taxon>Chordata</taxon>
        <taxon>Craniata</taxon>
        <taxon>Vertebrata</taxon>
        <taxon>Euteleostomi</taxon>
        <taxon>Mammalia</taxon>
        <taxon>Eutheria</taxon>
        <taxon>Laurasiatheria</taxon>
        <taxon>Eulipotyphla</taxon>
        <taxon>Talpidae</taxon>
        <taxon>Galemys</taxon>
    </lineage>
</organism>
<evidence type="ECO:0000256" key="5">
    <source>
        <dbReference type="ARBA" id="ARBA00022490"/>
    </source>
</evidence>
<evidence type="ECO:0000256" key="28">
    <source>
        <dbReference type="ARBA" id="ARBA00075411"/>
    </source>
</evidence>
<keyword evidence="7" id="KW-0723">Serine/threonine-protein kinase</keyword>